<evidence type="ECO:0000256" key="6">
    <source>
        <dbReference type="ARBA" id="ARBA00022840"/>
    </source>
</evidence>
<feature type="binding site" evidence="9">
    <location>
        <begin position="212"/>
        <end position="214"/>
    </location>
    <ligand>
        <name>ATP</name>
        <dbReference type="ChEBI" id="CHEBI:30616"/>
    </ligand>
</feature>
<dbReference type="GO" id="GO:0000287">
    <property type="term" value="F:magnesium ion binding"/>
    <property type="evidence" value="ECO:0007669"/>
    <property type="project" value="UniProtKB-UniRule"/>
</dbReference>
<evidence type="ECO:0000313" key="10">
    <source>
        <dbReference type="EMBL" id="QJC53092.1"/>
    </source>
</evidence>
<sequence length="247" mass="25262">MNGGGYRGLFVTGTDTGIGKTVVTAALAALLRAEGADVGVWKPVQTGGLVGSGGTDAERLLRYAGIDGRPDSVASFTYEPPLAPLLAAERAGDALGVQTLLDAGRPLADRCAALLVEGAGGVAVPLAESAVVADLIAALRMPALIVARSGLGTINHVLLTAAYLRQRRIPIVGVVLNDGASAPDQLREDPSVDDNAALIERFGGIPVLGRFPGLAGELTARRLTDAARTSLVLDPIRKAVLHGVIEP</sequence>
<dbReference type="InterPro" id="IPR004472">
    <property type="entry name" value="DTB_synth_BioD"/>
</dbReference>
<feature type="binding site" evidence="9">
    <location>
        <begin position="17"/>
        <end position="22"/>
    </location>
    <ligand>
        <name>ATP</name>
        <dbReference type="ChEBI" id="CHEBI:30616"/>
    </ligand>
</feature>
<comment type="catalytic activity">
    <reaction evidence="9">
        <text>(7R,8S)-7,8-diammoniononanoate + CO2 + ATP = (4R,5S)-dethiobiotin + ADP + phosphate + 3 H(+)</text>
        <dbReference type="Rhea" id="RHEA:15805"/>
        <dbReference type="ChEBI" id="CHEBI:15378"/>
        <dbReference type="ChEBI" id="CHEBI:16526"/>
        <dbReference type="ChEBI" id="CHEBI:30616"/>
        <dbReference type="ChEBI" id="CHEBI:43474"/>
        <dbReference type="ChEBI" id="CHEBI:149469"/>
        <dbReference type="ChEBI" id="CHEBI:149473"/>
        <dbReference type="ChEBI" id="CHEBI:456216"/>
        <dbReference type="EC" id="6.3.3.3"/>
    </reaction>
</comment>
<feature type="active site" evidence="9">
    <location>
        <position position="42"/>
    </location>
</feature>
<reference evidence="10 11" key="1">
    <citation type="submission" date="2020-04" db="EMBL/GenBank/DDBJ databases">
        <title>Novel Paenibacillus strain UniB2 isolated from commercial digestive syrup.</title>
        <authorList>
            <person name="Thorat V."/>
            <person name="Kirdat K."/>
            <person name="Tiwarekar B."/>
            <person name="Yadav A."/>
        </authorList>
    </citation>
    <scope>NUCLEOTIDE SEQUENCE [LARGE SCALE GENOMIC DNA]</scope>
    <source>
        <strain evidence="10 11">UniB2</strain>
    </source>
</reference>
<evidence type="ECO:0000313" key="11">
    <source>
        <dbReference type="Proteomes" id="UP000502136"/>
    </source>
</evidence>
<feature type="binding site" evidence="9">
    <location>
        <position position="56"/>
    </location>
    <ligand>
        <name>Mg(2+)</name>
        <dbReference type="ChEBI" id="CHEBI:18420"/>
    </ligand>
</feature>
<feature type="binding site" evidence="9">
    <location>
        <begin position="117"/>
        <end position="120"/>
    </location>
    <ligand>
        <name>ATP</name>
        <dbReference type="ChEBI" id="CHEBI:30616"/>
    </ligand>
</feature>
<dbReference type="InterPro" id="IPR027417">
    <property type="entry name" value="P-loop_NTPase"/>
</dbReference>
<dbReference type="UniPathway" id="UPA00078">
    <property type="reaction ID" value="UER00161"/>
</dbReference>
<dbReference type="CDD" id="cd03109">
    <property type="entry name" value="DTBS"/>
    <property type="match status" value="1"/>
</dbReference>
<comment type="pathway">
    <text evidence="9">Cofactor biosynthesis; biotin biosynthesis; biotin from 7,8-diaminononanoate: step 1/2.</text>
</comment>
<evidence type="ECO:0000256" key="9">
    <source>
        <dbReference type="HAMAP-Rule" id="MF_00336"/>
    </source>
</evidence>
<dbReference type="GO" id="GO:0009102">
    <property type="term" value="P:biotin biosynthetic process"/>
    <property type="evidence" value="ECO:0007669"/>
    <property type="project" value="UniProtKB-UniRule"/>
</dbReference>
<dbReference type="GO" id="GO:0004141">
    <property type="term" value="F:dethiobiotin synthase activity"/>
    <property type="evidence" value="ECO:0007669"/>
    <property type="project" value="UniProtKB-UniRule"/>
</dbReference>
<dbReference type="PANTHER" id="PTHR43210:SF2">
    <property type="entry name" value="ATP-DEPENDENT DETHIOBIOTIN SYNTHETASE BIOD 2"/>
    <property type="match status" value="1"/>
</dbReference>
<name>A0A6H2H0B5_9BACL</name>
<comment type="similarity">
    <text evidence="9">Belongs to the dethiobiotin synthetase family.</text>
</comment>
<dbReference type="EMBL" id="CP051428">
    <property type="protein sequence ID" value="QJC53092.1"/>
    <property type="molecule type" value="Genomic_DNA"/>
</dbReference>
<keyword evidence="7 9" id="KW-0460">Magnesium</keyword>
<comment type="function">
    <text evidence="9">Catalyzes a mechanistically unusual reaction, the ATP-dependent insertion of CO2 between the N7 and N8 nitrogen atoms of 7,8-diaminopelargonic acid (DAPA, also called 7,8-diammoniononanoate) to form a ureido ring.</text>
</comment>
<evidence type="ECO:0000256" key="5">
    <source>
        <dbReference type="ARBA" id="ARBA00022756"/>
    </source>
</evidence>
<keyword evidence="3 9" id="KW-0479">Metal-binding</keyword>
<dbReference type="Pfam" id="PF13500">
    <property type="entry name" value="AAA_26"/>
    <property type="match status" value="1"/>
</dbReference>
<accession>A0A6H2H0B5</accession>
<dbReference type="GO" id="GO:0005829">
    <property type="term" value="C:cytosol"/>
    <property type="evidence" value="ECO:0007669"/>
    <property type="project" value="TreeGrafter"/>
</dbReference>
<comment type="caution">
    <text evidence="9">Lacks conserved residue(s) required for the propagation of feature annotation.</text>
</comment>
<comment type="catalytic activity">
    <reaction evidence="8">
        <text>(7R,8S)-8-amino-7-(carboxyamino)nonanoate + ATP = (4R,5S)-dethiobiotin + ADP + phosphate + H(+)</text>
        <dbReference type="Rhea" id="RHEA:63684"/>
        <dbReference type="ChEBI" id="CHEBI:15378"/>
        <dbReference type="ChEBI" id="CHEBI:30616"/>
        <dbReference type="ChEBI" id="CHEBI:43474"/>
        <dbReference type="ChEBI" id="CHEBI:149470"/>
        <dbReference type="ChEBI" id="CHEBI:149473"/>
        <dbReference type="ChEBI" id="CHEBI:456216"/>
    </reaction>
</comment>
<dbReference type="Proteomes" id="UP000502136">
    <property type="component" value="Chromosome"/>
</dbReference>
<dbReference type="KEGG" id="palr:HGI30_16935"/>
<evidence type="ECO:0000256" key="4">
    <source>
        <dbReference type="ARBA" id="ARBA00022741"/>
    </source>
</evidence>
<dbReference type="HAMAP" id="MF_00336">
    <property type="entry name" value="BioD"/>
    <property type="match status" value="1"/>
</dbReference>
<dbReference type="PANTHER" id="PTHR43210">
    <property type="entry name" value="DETHIOBIOTIN SYNTHETASE"/>
    <property type="match status" value="1"/>
</dbReference>
<keyword evidence="4 9" id="KW-0547">Nucleotide-binding</keyword>
<dbReference type="EC" id="6.3.3.3" evidence="9"/>
<feature type="binding site" evidence="9">
    <location>
        <position position="117"/>
    </location>
    <ligand>
        <name>Mg(2+)</name>
        <dbReference type="ChEBI" id="CHEBI:18420"/>
    </ligand>
</feature>
<feature type="binding site" evidence="9">
    <location>
        <position position="56"/>
    </location>
    <ligand>
        <name>ATP</name>
        <dbReference type="ChEBI" id="CHEBI:30616"/>
    </ligand>
</feature>
<dbReference type="GO" id="GO:0005524">
    <property type="term" value="F:ATP binding"/>
    <property type="evidence" value="ECO:0007669"/>
    <property type="project" value="UniProtKB-UniRule"/>
</dbReference>
<comment type="subunit">
    <text evidence="9">Homodimer.</text>
</comment>
<comment type="cofactor">
    <cofactor evidence="9">
        <name>Mg(2+)</name>
        <dbReference type="ChEBI" id="CHEBI:18420"/>
    </cofactor>
</comment>
<keyword evidence="1 9" id="KW-0963">Cytoplasm</keyword>
<protein>
    <recommendedName>
        <fullName evidence="9">ATP-dependent dethiobiotin synthetase BioD</fullName>
        <ecNumber evidence="9">6.3.3.3</ecNumber>
    </recommendedName>
    <alternativeName>
        <fullName evidence="9">DTB synthetase</fullName>
        <shortName evidence="9">DTBS</shortName>
    </alternativeName>
    <alternativeName>
        <fullName evidence="9">Dethiobiotin synthase</fullName>
    </alternativeName>
</protein>
<dbReference type="PIRSF" id="PIRSF006755">
    <property type="entry name" value="DTB_synth"/>
    <property type="match status" value="1"/>
</dbReference>
<feature type="binding site" evidence="9">
    <location>
        <begin position="177"/>
        <end position="178"/>
    </location>
    <ligand>
        <name>ATP</name>
        <dbReference type="ChEBI" id="CHEBI:30616"/>
    </ligand>
</feature>
<keyword evidence="5 9" id="KW-0093">Biotin biosynthesis</keyword>
<dbReference type="SUPFAM" id="SSF52540">
    <property type="entry name" value="P-loop containing nucleoside triphosphate hydrolases"/>
    <property type="match status" value="1"/>
</dbReference>
<comment type="subcellular location">
    <subcellularLocation>
        <location evidence="9">Cytoplasm</location>
    </subcellularLocation>
</comment>
<dbReference type="RefSeq" id="WP_168908635.1">
    <property type="nucleotide sequence ID" value="NZ_CP051428.1"/>
</dbReference>
<organism evidence="10 11">
    <name type="scientific">Paenibacillus albicereus</name>
    <dbReference type="NCBI Taxonomy" id="2726185"/>
    <lineage>
        <taxon>Bacteria</taxon>
        <taxon>Bacillati</taxon>
        <taxon>Bacillota</taxon>
        <taxon>Bacilli</taxon>
        <taxon>Bacillales</taxon>
        <taxon>Paenibacillaceae</taxon>
        <taxon>Paenibacillus</taxon>
    </lineage>
</organism>
<dbReference type="AlphaFoldDB" id="A0A6H2H0B5"/>
<feature type="binding site" evidence="9">
    <location>
        <position position="46"/>
    </location>
    <ligand>
        <name>substrate</name>
    </ligand>
</feature>
<feature type="binding site" evidence="9">
    <location>
        <position position="21"/>
    </location>
    <ligand>
        <name>Mg(2+)</name>
        <dbReference type="ChEBI" id="CHEBI:18420"/>
    </ligand>
</feature>
<keyword evidence="6 9" id="KW-0067">ATP-binding</keyword>
<dbReference type="NCBIfam" id="TIGR00347">
    <property type="entry name" value="bioD"/>
    <property type="match status" value="1"/>
</dbReference>
<keyword evidence="2 9" id="KW-0436">Ligase</keyword>
<evidence type="ECO:0000256" key="1">
    <source>
        <dbReference type="ARBA" id="ARBA00022490"/>
    </source>
</evidence>
<proteinExistence type="inferred from homology"/>
<evidence type="ECO:0000256" key="2">
    <source>
        <dbReference type="ARBA" id="ARBA00022598"/>
    </source>
</evidence>
<dbReference type="Gene3D" id="3.40.50.300">
    <property type="entry name" value="P-loop containing nucleotide triphosphate hydrolases"/>
    <property type="match status" value="1"/>
</dbReference>
<evidence type="ECO:0000256" key="8">
    <source>
        <dbReference type="ARBA" id="ARBA00047386"/>
    </source>
</evidence>
<evidence type="ECO:0000256" key="3">
    <source>
        <dbReference type="ARBA" id="ARBA00022723"/>
    </source>
</evidence>
<keyword evidence="11" id="KW-1185">Reference proteome</keyword>
<gene>
    <name evidence="9 10" type="primary">bioD</name>
    <name evidence="10" type="ORF">HGI30_16935</name>
</gene>
<evidence type="ECO:0000256" key="7">
    <source>
        <dbReference type="ARBA" id="ARBA00022842"/>
    </source>
</evidence>